<dbReference type="EMBL" id="LYOS01000006">
    <property type="protein sequence ID" value="OFV67236.1"/>
    <property type="molecule type" value="Genomic_DNA"/>
</dbReference>
<dbReference type="AlphaFoldDB" id="A0A1F2P9G6"/>
<sequence length="245" mass="28124">MGRKVKDREDDDRKKMTIGELNKIYYGPDRDGRNVSVNEIKGYEDFQRGRILSPLREKDVKRFFAPIGEVEKIPRNNQKKTNDFKIESEKLMIEVKSINTTVNATGEQDEDGNIPINLPGNENKFIERINRCIELAEAKEDAPEDYKKVVVIHLDPVMLGLNPDLPDKVFHPEFIKKTSFIYSSLDGLIFLPPKIGFIKSYGETPPGPICYRPIGYVKGHKMMELLSKINELEVKLLEDEDDAKI</sequence>
<keyword evidence="2" id="KW-1185">Reference proteome</keyword>
<comment type="caution">
    <text evidence="1">The sequence shown here is derived from an EMBL/GenBank/DDBJ whole genome shotgun (WGS) entry which is preliminary data.</text>
</comment>
<proteinExistence type="predicted"/>
<accession>A0A1F2P9G6</accession>
<name>A0A1F2P9G6_9EURY</name>
<dbReference type="STRING" id="1838285.SCAL_001678"/>
<protein>
    <submittedName>
        <fullName evidence="1">Uncharacterized protein</fullName>
    </submittedName>
</protein>
<reference evidence="1" key="1">
    <citation type="submission" date="2016-05" db="EMBL/GenBank/DDBJ databases">
        <title>Microbial consortia oxidize butane by reversing methanogenesis.</title>
        <authorList>
            <person name="Laso-Perez R."/>
            <person name="Richter M."/>
            <person name="Wegener G."/>
            <person name="Musat F."/>
        </authorList>
    </citation>
    <scope>NUCLEOTIDE SEQUENCE [LARGE SCALE GENOMIC DNA]</scope>
    <source>
        <strain evidence="1">BOX2</strain>
    </source>
</reference>
<evidence type="ECO:0000313" key="1">
    <source>
        <dbReference type="EMBL" id="OFV67236.1"/>
    </source>
</evidence>
<dbReference type="Proteomes" id="UP000186940">
    <property type="component" value="Unassembled WGS sequence"/>
</dbReference>
<gene>
    <name evidence="1" type="ORF">SCAL_001678</name>
</gene>
<organism evidence="1 2">
    <name type="scientific">Candidatus Syntropharchaeum caldarium</name>
    <dbReference type="NCBI Taxonomy" id="1838285"/>
    <lineage>
        <taxon>Archaea</taxon>
        <taxon>Methanobacteriati</taxon>
        <taxon>Methanobacteriota</taxon>
        <taxon>Stenosarchaea group</taxon>
        <taxon>Methanomicrobia</taxon>
        <taxon>Methanosarcinales</taxon>
        <taxon>ANME-2 cluster</taxon>
        <taxon>Candidatus Syntropharchaeum</taxon>
    </lineage>
</organism>
<evidence type="ECO:0000313" key="2">
    <source>
        <dbReference type="Proteomes" id="UP000186940"/>
    </source>
</evidence>